<protein>
    <submittedName>
        <fullName evidence="1">Uncharacterized protein</fullName>
    </submittedName>
</protein>
<evidence type="ECO:0000313" key="2">
    <source>
        <dbReference type="Proteomes" id="UP001519309"/>
    </source>
</evidence>
<name>A0ABS4M7P6_9ACTN</name>
<gene>
    <name evidence="1" type="ORF">J2Z21_008684</name>
</gene>
<dbReference type="Proteomes" id="UP001519309">
    <property type="component" value="Unassembled WGS sequence"/>
</dbReference>
<evidence type="ECO:0000313" key="1">
    <source>
        <dbReference type="EMBL" id="MBP2055668.1"/>
    </source>
</evidence>
<accession>A0ABS4M7P6</accession>
<sequence length="45" mass="4692">MVMSAEVPEDVAGGVTVLKVDGRHLIITGRPSVSTMAPEAPGRFL</sequence>
<dbReference type="EMBL" id="JAGGLP010000032">
    <property type="protein sequence ID" value="MBP2055668.1"/>
    <property type="molecule type" value="Genomic_DNA"/>
</dbReference>
<organism evidence="1 2">
    <name type="scientific">Streptomyces griseochromogenes</name>
    <dbReference type="NCBI Taxonomy" id="68214"/>
    <lineage>
        <taxon>Bacteria</taxon>
        <taxon>Bacillati</taxon>
        <taxon>Actinomycetota</taxon>
        <taxon>Actinomycetes</taxon>
        <taxon>Kitasatosporales</taxon>
        <taxon>Streptomycetaceae</taxon>
        <taxon>Streptomyces</taxon>
    </lineage>
</organism>
<keyword evidence="2" id="KW-1185">Reference proteome</keyword>
<comment type="caution">
    <text evidence="1">The sequence shown here is derived from an EMBL/GenBank/DDBJ whole genome shotgun (WGS) entry which is preliminary data.</text>
</comment>
<proteinExistence type="predicted"/>
<reference evidence="1 2" key="1">
    <citation type="submission" date="2021-03" db="EMBL/GenBank/DDBJ databases">
        <title>Genomic Encyclopedia of Type Strains, Phase IV (KMG-IV): sequencing the most valuable type-strain genomes for metagenomic binning, comparative biology and taxonomic classification.</title>
        <authorList>
            <person name="Goeker M."/>
        </authorList>
    </citation>
    <scope>NUCLEOTIDE SEQUENCE [LARGE SCALE GENOMIC DNA]</scope>
    <source>
        <strain evidence="1 2">DSM 40499</strain>
    </source>
</reference>